<reference evidence="2" key="1">
    <citation type="submission" date="2023-11" db="EMBL/GenBank/DDBJ databases">
        <title>Genome assemblies of two species of porcelain crab, Petrolisthes cinctipes and Petrolisthes manimaculis (Anomura: Porcellanidae).</title>
        <authorList>
            <person name="Angst P."/>
        </authorList>
    </citation>
    <scope>NUCLEOTIDE SEQUENCE</scope>
    <source>
        <strain evidence="2">PB745_02</strain>
        <tissue evidence="2">Gill</tissue>
    </source>
</reference>
<name>A0AAE1TVV8_9EUCA</name>
<evidence type="ECO:0000256" key="1">
    <source>
        <dbReference type="SAM" id="MobiDB-lite"/>
    </source>
</evidence>
<feature type="region of interest" description="Disordered" evidence="1">
    <location>
        <begin position="63"/>
        <end position="100"/>
    </location>
</feature>
<accession>A0AAE1TVV8</accession>
<gene>
    <name evidence="2" type="ORF">Pmani_030484</name>
</gene>
<sequence>MYLMYGVCVYEGRGGVAHAGVAPAWCLTQLSVAWTTGTPPTSSDPILHHHPHSPHNTTIFPTTPQHSQPHHNTPNHTTTLPTTPQHSPSYHNTPHHTTTLPITPHQTIILTIPPQHSPTH</sequence>
<dbReference type="Proteomes" id="UP001292094">
    <property type="component" value="Unassembled WGS sequence"/>
</dbReference>
<evidence type="ECO:0000313" key="3">
    <source>
        <dbReference type="Proteomes" id="UP001292094"/>
    </source>
</evidence>
<comment type="caution">
    <text evidence="2">The sequence shown here is derived from an EMBL/GenBank/DDBJ whole genome shotgun (WGS) entry which is preliminary data.</text>
</comment>
<evidence type="ECO:0000313" key="2">
    <source>
        <dbReference type="EMBL" id="KAK4297064.1"/>
    </source>
</evidence>
<proteinExistence type="predicted"/>
<dbReference type="EMBL" id="JAWZYT010003721">
    <property type="protein sequence ID" value="KAK4297064.1"/>
    <property type="molecule type" value="Genomic_DNA"/>
</dbReference>
<organism evidence="2 3">
    <name type="scientific">Petrolisthes manimaculis</name>
    <dbReference type="NCBI Taxonomy" id="1843537"/>
    <lineage>
        <taxon>Eukaryota</taxon>
        <taxon>Metazoa</taxon>
        <taxon>Ecdysozoa</taxon>
        <taxon>Arthropoda</taxon>
        <taxon>Crustacea</taxon>
        <taxon>Multicrustacea</taxon>
        <taxon>Malacostraca</taxon>
        <taxon>Eumalacostraca</taxon>
        <taxon>Eucarida</taxon>
        <taxon>Decapoda</taxon>
        <taxon>Pleocyemata</taxon>
        <taxon>Anomura</taxon>
        <taxon>Galatheoidea</taxon>
        <taxon>Porcellanidae</taxon>
        <taxon>Petrolisthes</taxon>
    </lineage>
</organism>
<dbReference type="AlphaFoldDB" id="A0AAE1TVV8"/>
<keyword evidence="3" id="KW-1185">Reference proteome</keyword>
<protein>
    <submittedName>
        <fullName evidence="2">Uncharacterized protein</fullName>
    </submittedName>
</protein>